<dbReference type="GO" id="GO:0006412">
    <property type="term" value="P:translation"/>
    <property type="evidence" value="ECO:0007669"/>
    <property type="project" value="UniProtKB-UniRule"/>
</dbReference>
<dbReference type="OrthoDB" id="27533at2157"/>
<dbReference type="GeneID" id="5410557"/>
<dbReference type="STRING" id="456442.Mboo_0242"/>
<dbReference type="HAMAP" id="MF_00545">
    <property type="entry name" value="Ribosomal_eS24"/>
    <property type="match status" value="1"/>
</dbReference>
<dbReference type="GO" id="GO:0003735">
    <property type="term" value="F:structural constituent of ribosome"/>
    <property type="evidence" value="ECO:0007669"/>
    <property type="project" value="InterPro"/>
</dbReference>
<dbReference type="AlphaFoldDB" id="A7I4V3"/>
<proteinExistence type="inferred from homology"/>
<keyword evidence="7" id="KW-1185">Reference proteome</keyword>
<dbReference type="GO" id="GO:1990904">
    <property type="term" value="C:ribonucleoprotein complex"/>
    <property type="evidence" value="ECO:0007669"/>
    <property type="project" value="UniProtKB-KW"/>
</dbReference>
<evidence type="ECO:0000256" key="5">
    <source>
        <dbReference type="SAM" id="MobiDB-lite"/>
    </source>
</evidence>
<comment type="similarity">
    <text evidence="1 4">Belongs to the eukaryotic ribosomal protein eS24 family.</text>
</comment>
<dbReference type="InterPro" id="IPR018098">
    <property type="entry name" value="Ribosomal_eS24_CS"/>
</dbReference>
<dbReference type="HOGENOM" id="CLU_107248_3_1_2"/>
<dbReference type="Gene3D" id="3.30.70.330">
    <property type="match status" value="1"/>
</dbReference>
<gene>
    <name evidence="4" type="primary">rps24e</name>
    <name evidence="6" type="ordered locus">Mboo_0242</name>
</gene>
<dbReference type="PROSITE" id="PS00529">
    <property type="entry name" value="RIBOSOMAL_S24E"/>
    <property type="match status" value="1"/>
</dbReference>
<evidence type="ECO:0000256" key="4">
    <source>
        <dbReference type="HAMAP-Rule" id="MF_00545"/>
    </source>
</evidence>
<dbReference type="InterPro" id="IPR012677">
    <property type="entry name" value="Nucleotide-bd_a/b_plait_sf"/>
</dbReference>
<dbReference type="InterPro" id="IPR001976">
    <property type="entry name" value="Ribosomal_eS24"/>
</dbReference>
<dbReference type="SUPFAM" id="SSF54189">
    <property type="entry name" value="Ribosomal proteins S24e, L23 and L15e"/>
    <property type="match status" value="1"/>
</dbReference>
<feature type="region of interest" description="Disordered" evidence="5">
    <location>
        <begin position="75"/>
        <end position="99"/>
    </location>
</feature>
<evidence type="ECO:0000256" key="3">
    <source>
        <dbReference type="ARBA" id="ARBA00023274"/>
    </source>
</evidence>
<dbReference type="InterPro" id="IPR012678">
    <property type="entry name" value="Ribosomal_uL23/eL15/eS24_sf"/>
</dbReference>
<name>A7I4V3_METB6</name>
<organism evidence="6 7">
    <name type="scientific">Methanoregula boonei (strain DSM 21154 / JCM 14090 / 6A8)</name>
    <dbReference type="NCBI Taxonomy" id="456442"/>
    <lineage>
        <taxon>Archaea</taxon>
        <taxon>Methanobacteriati</taxon>
        <taxon>Methanobacteriota</taxon>
        <taxon>Stenosarchaea group</taxon>
        <taxon>Methanomicrobia</taxon>
        <taxon>Methanomicrobiales</taxon>
        <taxon>Methanoregulaceae</taxon>
        <taxon>Methanoregula</taxon>
    </lineage>
</organism>
<dbReference type="GO" id="GO:0005840">
    <property type="term" value="C:ribosome"/>
    <property type="evidence" value="ECO:0007669"/>
    <property type="project" value="UniProtKB-KW"/>
</dbReference>
<dbReference type="eggNOG" id="arCOG04182">
    <property type="taxonomic scope" value="Archaea"/>
</dbReference>
<dbReference type="RefSeq" id="WP_011991252.1">
    <property type="nucleotide sequence ID" value="NC_009712.1"/>
</dbReference>
<sequence>MDFKIESDKRNELLSRREIAFTLTYDGATPSRLQIIGKLCALLNTKDPLVVLDSLKSNFGKMVIVGKARIYDSEDAKKKTEHPYLSARGVPKPKEEGAA</sequence>
<evidence type="ECO:0000256" key="1">
    <source>
        <dbReference type="ARBA" id="ARBA00009680"/>
    </source>
</evidence>
<evidence type="ECO:0000256" key="2">
    <source>
        <dbReference type="ARBA" id="ARBA00022980"/>
    </source>
</evidence>
<dbReference type="Pfam" id="PF01282">
    <property type="entry name" value="Ribosomal_S24e"/>
    <property type="match status" value="1"/>
</dbReference>
<keyword evidence="3 4" id="KW-0687">Ribonucleoprotein</keyword>
<accession>A7I4V3</accession>
<evidence type="ECO:0000313" key="7">
    <source>
        <dbReference type="Proteomes" id="UP000002408"/>
    </source>
</evidence>
<dbReference type="Proteomes" id="UP000002408">
    <property type="component" value="Chromosome"/>
</dbReference>
<reference evidence="7" key="1">
    <citation type="journal article" date="2015" name="Microbiology">
        <title>Genome of Methanoregula boonei 6A8 reveals adaptations to oligotrophic peatland environments.</title>
        <authorList>
            <person name="Braeuer S."/>
            <person name="Cadillo-Quiroz H."/>
            <person name="Kyrpides N."/>
            <person name="Woyke T."/>
            <person name="Goodwin L."/>
            <person name="Detter C."/>
            <person name="Podell S."/>
            <person name="Yavitt J.B."/>
            <person name="Zinder S.H."/>
        </authorList>
    </citation>
    <scope>NUCLEOTIDE SEQUENCE [LARGE SCALE GENOMIC DNA]</scope>
    <source>
        <strain evidence="7">DSM 21154 / JCM 14090 / 6A8</strain>
    </source>
</reference>
<keyword evidence="2 4" id="KW-0689">Ribosomal protein</keyword>
<evidence type="ECO:0000313" key="6">
    <source>
        <dbReference type="EMBL" id="ABS54764.1"/>
    </source>
</evidence>
<dbReference type="EMBL" id="CP000780">
    <property type="protein sequence ID" value="ABS54764.1"/>
    <property type="molecule type" value="Genomic_DNA"/>
</dbReference>
<dbReference type="KEGG" id="mbn:Mboo_0242"/>
<protein>
    <recommendedName>
        <fullName evidence="4">Small ribosomal subunit protein eS24</fullName>
    </recommendedName>
</protein>